<sequence length="73" mass="8061">MIRLRRNKILILLALSIMLLVGCSPEAERTRGGGPGADIRNRGPVVRLHDGANPAYKVPEELPTPWIMDTSEQ</sequence>
<dbReference type="STRING" id="525904.Tter_0609"/>
<dbReference type="RefSeq" id="WP_012874562.1">
    <property type="nucleotide sequence ID" value="NC_013525.1"/>
</dbReference>
<feature type="signal peptide" evidence="1">
    <location>
        <begin position="1"/>
        <end position="27"/>
    </location>
</feature>
<organism evidence="2 3">
    <name type="scientific">Thermobaculum terrenum (strain ATCC BAA-798 / CCMEE 7001 / YNP1)</name>
    <dbReference type="NCBI Taxonomy" id="525904"/>
    <lineage>
        <taxon>Bacteria</taxon>
        <taxon>Bacillati</taxon>
        <taxon>Chloroflexota</taxon>
        <taxon>Chloroflexia</taxon>
        <taxon>Candidatus Thermobaculales</taxon>
        <taxon>Candidatus Thermobaculaceae</taxon>
        <taxon>Thermobaculum</taxon>
    </lineage>
</organism>
<keyword evidence="1" id="KW-0732">Signal</keyword>
<dbReference type="HOGENOM" id="CLU_2703653_0_0_0"/>
<dbReference type="Proteomes" id="UP000000323">
    <property type="component" value="Chromosome 1"/>
</dbReference>
<accession>D1CF21</accession>
<dbReference type="EMBL" id="CP001825">
    <property type="protein sequence ID" value="ACZ41527.1"/>
    <property type="molecule type" value="Genomic_DNA"/>
</dbReference>
<name>D1CF21_THET1</name>
<reference evidence="3" key="1">
    <citation type="journal article" date="2010" name="Stand. Genomic Sci.">
        <title>Complete genome sequence of 'Thermobaculum terrenum' type strain (YNP1).</title>
        <authorList>
            <person name="Kiss H."/>
            <person name="Cleland D."/>
            <person name="Lapidus A."/>
            <person name="Lucas S."/>
            <person name="Glavina Del Rio T."/>
            <person name="Nolan M."/>
            <person name="Tice H."/>
            <person name="Han C."/>
            <person name="Goodwin L."/>
            <person name="Pitluck S."/>
            <person name="Liolios K."/>
            <person name="Ivanova N."/>
            <person name="Mavromatis K."/>
            <person name="Ovchinnikova G."/>
            <person name="Pati A."/>
            <person name="Chen A."/>
            <person name="Palaniappan K."/>
            <person name="Land M."/>
            <person name="Hauser L."/>
            <person name="Chang Y."/>
            <person name="Jeffries C."/>
            <person name="Lu M."/>
            <person name="Brettin T."/>
            <person name="Detter J."/>
            <person name="Goker M."/>
            <person name="Tindall B."/>
            <person name="Beck B."/>
            <person name="McDermott T."/>
            <person name="Woyke T."/>
            <person name="Bristow J."/>
            <person name="Eisen J."/>
            <person name="Markowitz V."/>
            <person name="Hugenholtz P."/>
            <person name="Kyrpides N."/>
            <person name="Klenk H."/>
            <person name="Cheng J."/>
        </authorList>
    </citation>
    <scope>NUCLEOTIDE SEQUENCE [LARGE SCALE GENOMIC DNA]</scope>
    <source>
        <strain evidence="3">ATCC BAA-798 / YNP1</strain>
    </source>
</reference>
<proteinExistence type="predicted"/>
<dbReference type="KEGG" id="ttr:Tter_0609"/>
<feature type="chain" id="PRO_5003021988" evidence="1">
    <location>
        <begin position="28"/>
        <end position="73"/>
    </location>
</feature>
<protein>
    <submittedName>
        <fullName evidence="2">Uncharacterized protein</fullName>
    </submittedName>
</protein>
<dbReference type="AlphaFoldDB" id="D1CF21"/>
<dbReference type="PROSITE" id="PS51257">
    <property type="entry name" value="PROKAR_LIPOPROTEIN"/>
    <property type="match status" value="1"/>
</dbReference>
<gene>
    <name evidence="2" type="ordered locus">Tter_0609</name>
</gene>
<evidence type="ECO:0000313" key="2">
    <source>
        <dbReference type="EMBL" id="ACZ41527.1"/>
    </source>
</evidence>
<keyword evidence="3" id="KW-1185">Reference proteome</keyword>
<evidence type="ECO:0000313" key="3">
    <source>
        <dbReference type="Proteomes" id="UP000000323"/>
    </source>
</evidence>
<evidence type="ECO:0000256" key="1">
    <source>
        <dbReference type="SAM" id="SignalP"/>
    </source>
</evidence>